<comment type="caution">
    <text evidence="18">The sequence shown here is derived from an EMBL/GenBank/DDBJ whole genome shotgun (WGS) entry which is preliminary data.</text>
</comment>
<keyword evidence="8" id="KW-0597">Phosphoprotein</keyword>
<reference evidence="18 19" key="1">
    <citation type="submission" date="2019-06" db="EMBL/GenBank/DDBJ databases">
        <title>Discovery of a novel chromosome fission-fusion reversal in muntjac.</title>
        <authorList>
            <person name="Mudd A.B."/>
            <person name="Bredeson J.V."/>
            <person name="Baum R."/>
            <person name="Hockemeyer D."/>
            <person name="Rokhsar D.S."/>
        </authorList>
    </citation>
    <scope>NUCLEOTIDE SEQUENCE [LARGE SCALE GENOMIC DNA]</scope>
    <source>
        <strain evidence="18">UCam_UCB_Mr</strain>
        <tissue evidence="18">Fibroblast cell line</tissue>
    </source>
</reference>
<dbReference type="GO" id="GO:0030527">
    <property type="term" value="F:structural constituent of chromatin"/>
    <property type="evidence" value="ECO:0007669"/>
    <property type="project" value="InterPro"/>
</dbReference>
<dbReference type="Pfam" id="PF00125">
    <property type="entry name" value="Histone"/>
    <property type="match status" value="1"/>
</dbReference>
<keyword evidence="11 14" id="KW-0238">DNA-binding</keyword>
<gene>
    <name evidence="18" type="ORF">FD755_022189</name>
</gene>
<dbReference type="GO" id="GO:0046982">
    <property type="term" value="F:protein heterodimerization activity"/>
    <property type="evidence" value="ECO:0007669"/>
    <property type="project" value="InterPro"/>
</dbReference>
<evidence type="ECO:0000259" key="16">
    <source>
        <dbReference type="Pfam" id="PF00125"/>
    </source>
</evidence>
<proteinExistence type="inferred from homology"/>
<evidence type="ECO:0000256" key="1">
    <source>
        <dbReference type="ARBA" id="ARBA00002001"/>
    </source>
</evidence>
<comment type="function">
    <text evidence="1">Core component of nucleosome. Nucleosomes wrap and compact DNA into chromatin, limiting DNA accessibility to the cellular machineries which require DNA as a template. Histones thereby play a central role in transcription regulation, DNA repair, DNA replication and chromosomal stability. DNA accessibility is regulated via a complex set of post-translational modifications of histones, also called histone code, and nucleosome remodeling.</text>
</comment>
<feature type="region of interest" description="Disordered" evidence="15">
    <location>
        <begin position="145"/>
        <end position="174"/>
    </location>
</feature>
<dbReference type="PRINTS" id="PR00620">
    <property type="entry name" value="HISTONEH2A"/>
</dbReference>
<keyword evidence="6" id="KW-0488">Methylation</keyword>
<organism evidence="18 19">
    <name type="scientific">Muntiacus reevesi</name>
    <name type="common">Reeves' muntjac</name>
    <name type="synonym">Cervus reevesi</name>
    <dbReference type="NCBI Taxonomy" id="9886"/>
    <lineage>
        <taxon>Eukaryota</taxon>
        <taxon>Metazoa</taxon>
        <taxon>Chordata</taxon>
        <taxon>Craniata</taxon>
        <taxon>Vertebrata</taxon>
        <taxon>Euteleostomi</taxon>
        <taxon>Mammalia</taxon>
        <taxon>Eutheria</taxon>
        <taxon>Laurasiatheria</taxon>
        <taxon>Artiodactyla</taxon>
        <taxon>Ruminantia</taxon>
        <taxon>Pecora</taxon>
        <taxon>Cervidae</taxon>
        <taxon>Muntiacinae</taxon>
        <taxon>Muntiacus</taxon>
    </lineage>
</organism>
<dbReference type="InterPro" id="IPR032458">
    <property type="entry name" value="Histone_H2A_CS"/>
</dbReference>
<dbReference type="InterPro" id="IPR007125">
    <property type="entry name" value="H2A/H2B/H3"/>
</dbReference>
<evidence type="ECO:0000256" key="6">
    <source>
        <dbReference type="ARBA" id="ARBA00022481"/>
    </source>
</evidence>
<feature type="compositionally biased region" description="Basic residues" evidence="15">
    <location>
        <begin position="164"/>
        <end position="174"/>
    </location>
</feature>
<evidence type="ECO:0000256" key="12">
    <source>
        <dbReference type="ARBA" id="ARBA00023242"/>
    </source>
</evidence>
<evidence type="ECO:0000259" key="17">
    <source>
        <dbReference type="Pfam" id="PF16211"/>
    </source>
</evidence>
<keyword evidence="10" id="KW-0007">Acetylation</keyword>
<dbReference type="InterPro" id="IPR002119">
    <property type="entry name" value="Histone_H2A"/>
</dbReference>
<evidence type="ECO:0000256" key="7">
    <source>
        <dbReference type="ARBA" id="ARBA00022499"/>
    </source>
</evidence>
<dbReference type="InterPro" id="IPR032454">
    <property type="entry name" value="Histone_H2A_C"/>
</dbReference>
<sequence>MSGRGKQGGKARAKAKTRSSRAGLQFPVGRVHRLLRKGNYAERVGAGAPVYLAAVLEYLTAEILELAGNAARDNKKTRIIPRHLQLAIRNDEELNKLLGKVTIAQGGVLPNIQAVLLPKKTESHHKAKVASSATQLSKLWLAQSRPLASPPAARRRANSSPLRRPARARRPPAA</sequence>
<evidence type="ECO:0000256" key="9">
    <source>
        <dbReference type="ARBA" id="ARBA00022843"/>
    </source>
</evidence>
<comment type="subunit">
    <text evidence="14">The nucleosome is a histone octamer containing two molecules each of H2A, H2B, H3 and H4 assembled in one H3-H4 heterotetramer and two H2A-H2B heterodimers. The octamer wraps approximately 147 bp of DNA.</text>
</comment>
<dbReference type="GO" id="GO:0000786">
    <property type="term" value="C:nucleosome"/>
    <property type="evidence" value="ECO:0007669"/>
    <property type="project" value="UniProtKB-KW"/>
</dbReference>
<evidence type="ECO:0000256" key="13">
    <source>
        <dbReference type="ARBA" id="ARBA00023269"/>
    </source>
</evidence>
<dbReference type="GO" id="GO:0005634">
    <property type="term" value="C:nucleus"/>
    <property type="evidence" value="ECO:0007669"/>
    <property type="project" value="UniProtKB-SubCell"/>
</dbReference>
<dbReference type="PANTHER" id="PTHR23430">
    <property type="entry name" value="HISTONE H2A"/>
    <property type="match status" value="1"/>
</dbReference>
<evidence type="ECO:0000256" key="15">
    <source>
        <dbReference type="SAM" id="MobiDB-lite"/>
    </source>
</evidence>
<keyword evidence="13 14" id="KW-0544">Nucleosome core</keyword>
<evidence type="ECO:0000256" key="4">
    <source>
        <dbReference type="ARBA" id="ARBA00010691"/>
    </source>
</evidence>
<feature type="compositionally biased region" description="Low complexity" evidence="15">
    <location>
        <begin position="145"/>
        <end position="163"/>
    </location>
</feature>
<evidence type="ECO:0000256" key="2">
    <source>
        <dbReference type="ARBA" id="ARBA00004123"/>
    </source>
</evidence>
<feature type="domain" description="Histone H2A C-terminal" evidence="17">
    <location>
        <begin position="92"/>
        <end position="126"/>
    </location>
</feature>
<dbReference type="GO" id="GO:0003677">
    <property type="term" value="F:DNA binding"/>
    <property type="evidence" value="ECO:0007669"/>
    <property type="project" value="UniProtKB-KW"/>
</dbReference>
<dbReference type="InterPro" id="IPR009072">
    <property type="entry name" value="Histone-fold"/>
</dbReference>
<evidence type="ECO:0000313" key="18">
    <source>
        <dbReference type="EMBL" id="KAB0354730.1"/>
    </source>
</evidence>
<evidence type="ECO:0000256" key="14">
    <source>
        <dbReference type="RuleBase" id="RU003767"/>
    </source>
</evidence>
<dbReference type="AlphaFoldDB" id="A0A5N3VZU2"/>
<dbReference type="SUPFAM" id="SSF47113">
    <property type="entry name" value="Histone-fold"/>
    <property type="match status" value="1"/>
</dbReference>
<evidence type="ECO:0000256" key="5">
    <source>
        <dbReference type="ARBA" id="ARBA00022454"/>
    </source>
</evidence>
<feature type="region of interest" description="Disordered" evidence="15">
    <location>
        <begin position="1"/>
        <end position="22"/>
    </location>
</feature>
<keyword evidence="19" id="KW-1185">Reference proteome</keyword>
<comment type="subcellular location">
    <subcellularLocation>
        <location evidence="3">Chromosome</location>
    </subcellularLocation>
    <subcellularLocation>
        <location evidence="2 14">Nucleus</location>
    </subcellularLocation>
</comment>
<evidence type="ECO:0000313" key="19">
    <source>
        <dbReference type="Proteomes" id="UP000326062"/>
    </source>
</evidence>
<accession>A0A5N3VZU2</accession>
<comment type="similarity">
    <text evidence="4 14">Belongs to the histone H2A family.</text>
</comment>
<evidence type="ECO:0000256" key="8">
    <source>
        <dbReference type="ARBA" id="ARBA00022553"/>
    </source>
</evidence>
<dbReference type="EMBL" id="VCEB01000022">
    <property type="protein sequence ID" value="KAB0354730.1"/>
    <property type="molecule type" value="Genomic_DNA"/>
</dbReference>
<keyword evidence="9" id="KW-0832">Ubl conjugation</keyword>
<protein>
    <recommendedName>
        <fullName evidence="14">Histone H2A</fullName>
    </recommendedName>
</protein>
<feature type="compositionally biased region" description="Basic residues" evidence="15">
    <location>
        <begin position="7"/>
        <end position="19"/>
    </location>
</feature>
<dbReference type="SMART" id="SM00414">
    <property type="entry name" value="H2A"/>
    <property type="match status" value="1"/>
</dbReference>
<evidence type="ECO:0000256" key="10">
    <source>
        <dbReference type="ARBA" id="ARBA00022990"/>
    </source>
</evidence>
<keyword evidence="5 14" id="KW-0158">Chromosome</keyword>
<dbReference type="Gene3D" id="1.10.20.10">
    <property type="entry name" value="Histone, subunit A"/>
    <property type="match status" value="1"/>
</dbReference>
<evidence type="ECO:0000256" key="3">
    <source>
        <dbReference type="ARBA" id="ARBA00004286"/>
    </source>
</evidence>
<dbReference type="FunFam" id="1.10.20.10:FF:000103">
    <property type="entry name" value="Histone H2A type 1"/>
    <property type="match status" value="1"/>
</dbReference>
<feature type="domain" description="Core Histone H2A/H2B/H3" evidence="16">
    <location>
        <begin position="7"/>
        <end position="89"/>
    </location>
</feature>
<dbReference type="PROSITE" id="PS00046">
    <property type="entry name" value="HISTONE_H2A"/>
    <property type="match status" value="1"/>
</dbReference>
<dbReference type="CDD" id="cd00074">
    <property type="entry name" value="HFD_H2A"/>
    <property type="match status" value="1"/>
</dbReference>
<keyword evidence="7" id="KW-1017">Isopeptide bond</keyword>
<dbReference type="Pfam" id="PF16211">
    <property type="entry name" value="Histone_H2A_C"/>
    <property type="match status" value="1"/>
</dbReference>
<evidence type="ECO:0000256" key="11">
    <source>
        <dbReference type="ARBA" id="ARBA00023125"/>
    </source>
</evidence>
<keyword evidence="12 14" id="KW-0539">Nucleus</keyword>
<name>A0A5N3VZU2_MUNRE</name>
<dbReference type="Proteomes" id="UP000326062">
    <property type="component" value="Chromosome 22"/>
</dbReference>